<keyword evidence="3" id="KW-1185">Reference proteome</keyword>
<evidence type="ECO:0000313" key="3">
    <source>
        <dbReference type="Proteomes" id="UP000663873"/>
    </source>
</evidence>
<dbReference type="EMBL" id="CAJOBP010032075">
    <property type="protein sequence ID" value="CAF4674261.1"/>
    <property type="molecule type" value="Genomic_DNA"/>
</dbReference>
<dbReference type="SUPFAM" id="SSF48371">
    <property type="entry name" value="ARM repeat"/>
    <property type="match status" value="1"/>
</dbReference>
<dbReference type="InterPro" id="IPR011989">
    <property type="entry name" value="ARM-like"/>
</dbReference>
<dbReference type="GO" id="GO:0016491">
    <property type="term" value="F:oxidoreductase activity"/>
    <property type="evidence" value="ECO:0007669"/>
    <property type="project" value="TreeGrafter"/>
</dbReference>
<dbReference type="Gene3D" id="1.25.10.10">
    <property type="entry name" value="Leucine-rich Repeat Variant"/>
    <property type="match status" value="1"/>
</dbReference>
<dbReference type="PANTHER" id="PTHR12697">
    <property type="entry name" value="PBS LYASE HEAT-LIKE PROTEIN"/>
    <property type="match status" value="1"/>
</dbReference>
<accession>A0A821GXU2</accession>
<evidence type="ECO:0000313" key="2">
    <source>
        <dbReference type="EMBL" id="CAF4674261.1"/>
    </source>
</evidence>
<dbReference type="AlphaFoldDB" id="A0A821GXU2"/>
<reference evidence="2" key="1">
    <citation type="submission" date="2021-02" db="EMBL/GenBank/DDBJ databases">
        <authorList>
            <person name="Nowell W R."/>
        </authorList>
    </citation>
    <scope>NUCLEOTIDE SEQUENCE</scope>
</reference>
<dbReference type="SMART" id="SM00567">
    <property type="entry name" value="EZ_HEAT"/>
    <property type="match status" value="4"/>
</dbReference>
<dbReference type="InterPro" id="IPR016024">
    <property type="entry name" value="ARM-type_fold"/>
</dbReference>
<name>A0A821GXU2_9BILA</name>
<dbReference type="Pfam" id="PF13646">
    <property type="entry name" value="HEAT_2"/>
    <property type="match status" value="1"/>
</dbReference>
<gene>
    <name evidence="2" type="ORF">UJA718_LOCUS34912</name>
</gene>
<protein>
    <submittedName>
        <fullName evidence="2">Uncharacterized protein</fullName>
    </submittedName>
</protein>
<proteinExistence type="predicted"/>
<dbReference type="Proteomes" id="UP000663873">
    <property type="component" value="Unassembled WGS sequence"/>
</dbReference>
<dbReference type="PANTHER" id="PTHR12697:SF5">
    <property type="entry name" value="DEOXYHYPUSINE HYDROXYLASE"/>
    <property type="match status" value="1"/>
</dbReference>
<dbReference type="InterPro" id="IPR004155">
    <property type="entry name" value="PBS_lyase_HEAT"/>
</dbReference>
<evidence type="ECO:0000256" key="1">
    <source>
        <dbReference type="SAM" id="Phobius"/>
    </source>
</evidence>
<keyword evidence="1" id="KW-0812">Transmembrane</keyword>
<feature type="transmembrane region" description="Helical" evidence="1">
    <location>
        <begin position="199"/>
        <end position="222"/>
    </location>
</feature>
<comment type="caution">
    <text evidence="2">The sequence shown here is derived from an EMBL/GenBank/DDBJ whole genome shotgun (WGS) entry which is preliminary data.</text>
</comment>
<keyword evidence="1" id="KW-0472">Membrane</keyword>
<sequence>MCDENYDVRRNACEALGNLGEQAATNEVSAALINAMHDESSDVRWNAVKALADLGVKAATNEAIAALINAMRDESSGVRQKACHVLGNLGEQATTNEVIAALINATRVEDYHARANACAALRKLGEKAATDEVIDSLVNCIVSIDDPDYILVDALVRAMCSYNGMRSLNCETIEKLYSCIRKSSTVDLTPIPSQRLMELFLNSLNFSWLSLVAYVALLQGIAVT</sequence>
<feature type="non-terminal residue" evidence="2">
    <location>
        <position position="224"/>
    </location>
</feature>
<keyword evidence="1" id="KW-1133">Transmembrane helix</keyword>
<organism evidence="2 3">
    <name type="scientific">Rotaria socialis</name>
    <dbReference type="NCBI Taxonomy" id="392032"/>
    <lineage>
        <taxon>Eukaryota</taxon>
        <taxon>Metazoa</taxon>
        <taxon>Spiralia</taxon>
        <taxon>Gnathifera</taxon>
        <taxon>Rotifera</taxon>
        <taxon>Eurotatoria</taxon>
        <taxon>Bdelloidea</taxon>
        <taxon>Philodinida</taxon>
        <taxon>Philodinidae</taxon>
        <taxon>Rotaria</taxon>
    </lineage>
</organism>